<evidence type="ECO:0000256" key="3">
    <source>
        <dbReference type="SAM" id="Phobius"/>
    </source>
</evidence>
<feature type="transmembrane region" description="Helical" evidence="3">
    <location>
        <begin position="67"/>
        <end position="85"/>
    </location>
</feature>
<dbReference type="CDD" id="cd12797">
    <property type="entry name" value="M23_peptidase"/>
    <property type="match status" value="1"/>
</dbReference>
<name>A0A1G6JMK9_9BACL</name>
<dbReference type="InterPro" id="IPR011055">
    <property type="entry name" value="Dup_hybrid_motif"/>
</dbReference>
<dbReference type="Proteomes" id="UP000199387">
    <property type="component" value="Unassembled WGS sequence"/>
</dbReference>
<feature type="region of interest" description="Disordered" evidence="2">
    <location>
        <begin position="1"/>
        <end position="39"/>
    </location>
</feature>
<accession>A0A1G6JMK9</accession>
<keyword evidence="6" id="KW-1185">Reference proteome</keyword>
<dbReference type="EMBL" id="FMZA01000004">
    <property type="protein sequence ID" value="SDC20002.1"/>
    <property type="molecule type" value="Genomic_DNA"/>
</dbReference>
<dbReference type="PANTHER" id="PTHR21666">
    <property type="entry name" value="PEPTIDASE-RELATED"/>
    <property type="match status" value="1"/>
</dbReference>
<sequence length="257" mass="29169">MREWSRGVSKRRQEQIHRIKRGKGEMGRKPRYSARRAAPSQERWDELPWNRPGNWMDERKKKKESRLLIQAFFAFFLLTGTYLVFQSDSSSAKQAQAFISEVMVRDYNFAGVAQWYEENIGGMPTILPAFQEKPSDDRDATSWIAPLKGEVVRPFTAEDRGMVIRAAENAPVVAAAEGWVVQAGREEGLGKVVVIRHGNGWETWYGWLGEIQVKEKDWVQPKQLLGEVAGEEGDPLLFFGMKQGGQFVDPAGVVPVE</sequence>
<dbReference type="RefSeq" id="WP_176757803.1">
    <property type="nucleotide sequence ID" value="NZ_FMZA01000004.1"/>
</dbReference>
<dbReference type="InterPro" id="IPR050570">
    <property type="entry name" value="Cell_wall_metabolism_enzyme"/>
</dbReference>
<dbReference type="AlphaFoldDB" id="A0A1G6JMK9"/>
<evidence type="ECO:0000256" key="1">
    <source>
        <dbReference type="ARBA" id="ARBA00022729"/>
    </source>
</evidence>
<keyword evidence="3" id="KW-0472">Membrane</keyword>
<evidence type="ECO:0000313" key="5">
    <source>
        <dbReference type="EMBL" id="SDC20002.1"/>
    </source>
</evidence>
<proteinExistence type="predicted"/>
<gene>
    <name evidence="5" type="ORF">SAMN04488112_104109</name>
</gene>
<dbReference type="Pfam" id="PF01551">
    <property type="entry name" value="Peptidase_M23"/>
    <property type="match status" value="1"/>
</dbReference>
<dbReference type="GO" id="GO:0004222">
    <property type="term" value="F:metalloendopeptidase activity"/>
    <property type="evidence" value="ECO:0007669"/>
    <property type="project" value="TreeGrafter"/>
</dbReference>
<reference evidence="5 6" key="1">
    <citation type="submission" date="2016-10" db="EMBL/GenBank/DDBJ databases">
        <authorList>
            <person name="de Groot N.N."/>
        </authorList>
    </citation>
    <scope>NUCLEOTIDE SEQUENCE [LARGE SCALE GENOMIC DNA]</scope>
    <source>
        <strain evidence="5 6">DSM 45514</strain>
    </source>
</reference>
<feature type="domain" description="M23ase beta-sheet core" evidence="4">
    <location>
        <begin position="160"/>
        <end position="250"/>
    </location>
</feature>
<dbReference type="InterPro" id="IPR016047">
    <property type="entry name" value="M23ase_b-sheet_dom"/>
</dbReference>
<organism evidence="5 6">
    <name type="scientific">Melghirimyces thermohalophilus</name>
    <dbReference type="NCBI Taxonomy" id="1236220"/>
    <lineage>
        <taxon>Bacteria</taxon>
        <taxon>Bacillati</taxon>
        <taxon>Bacillota</taxon>
        <taxon>Bacilli</taxon>
        <taxon>Bacillales</taxon>
        <taxon>Thermoactinomycetaceae</taxon>
        <taxon>Melghirimyces</taxon>
    </lineage>
</organism>
<evidence type="ECO:0000313" key="6">
    <source>
        <dbReference type="Proteomes" id="UP000199387"/>
    </source>
</evidence>
<evidence type="ECO:0000259" key="4">
    <source>
        <dbReference type="Pfam" id="PF01551"/>
    </source>
</evidence>
<protein>
    <submittedName>
        <fullName evidence="5">Stage IV sporulation protein FA</fullName>
    </submittedName>
</protein>
<dbReference type="SUPFAM" id="SSF51261">
    <property type="entry name" value="Duplicated hybrid motif"/>
    <property type="match status" value="1"/>
</dbReference>
<dbReference type="PANTHER" id="PTHR21666:SF289">
    <property type="entry name" value="L-ALA--D-GLU ENDOPEPTIDASE"/>
    <property type="match status" value="1"/>
</dbReference>
<keyword evidence="1" id="KW-0732">Signal</keyword>
<keyword evidence="3" id="KW-1133">Transmembrane helix</keyword>
<keyword evidence="3" id="KW-0812">Transmembrane</keyword>
<evidence type="ECO:0000256" key="2">
    <source>
        <dbReference type="SAM" id="MobiDB-lite"/>
    </source>
</evidence>
<feature type="compositionally biased region" description="Basic and acidic residues" evidence="2">
    <location>
        <begin position="1"/>
        <end position="28"/>
    </location>
</feature>
<dbReference type="Gene3D" id="2.70.70.10">
    <property type="entry name" value="Glucose Permease (Domain IIA)"/>
    <property type="match status" value="1"/>
</dbReference>
<dbReference type="STRING" id="1236220.SAMN04488112_104109"/>